<reference evidence="2" key="1">
    <citation type="journal article" date="2012" name="J. Bacteriol.">
        <title>Genome sequences of type strains of seven species of the marine bacterium Pseudoalteromonas.</title>
        <authorList>
            <person name="Xie B.B."/>
            <person name="Shu Y.L."/>
            <person name="Qin Q.L."/>
            <person name="Rong J.C."/>
            <person name="Zhang X.Y."/>
            <person name="Chen X.L."/>
            <person name="Shi M."/>
            <person name="He H.L."/>
            <person name="Zhou B.C."/>
            <person name="Zhang Y.Z."/>
        </authorList>
    </citation>
    <scope>NUCLEOTIDE SEQUENCE</scope>
    <source>
        <strain evidence="2">DSM 8771</strain>
    </source>
</reference>
<evidence type="ECO:0000256" key="1">
    <source>
        <dbReference type="SAM" id="SignalP"/>
    </source>
</evidence>
<accession>A0AAD4AGE1</accession>
<dbReference type="RefSeq" id="WP_010368155.1">
    <property type="nucleotide sequence ID" value="NZ_AHBZ03000023.1"/>
</dbReference>
<dbReference type="EMBL" id="AHBZ03000023">
    <property type="protein sequence ID" value="KAF7767784.1"/>
    <property type="molecule type" value="Genomic_DNA"/>
</dbReference>
<keyword evidence="1" id="KW-0732">Signal</keyword>
<evidence type="ECO:0000313" key="2">
    <source>
        <dbReference type="EMBL" id="KAF7767784.1"/>
    </source>
</evidence>
<name>A0AAD4AGE1_9GAMM</name>
<proteinExistence type="predicted"/>
<dbReference type="Proteomes" id="UP000016487">
    <property type="component" value="Unassembled WGS sequence"/>
</dbReference>
<organism evidence="2 3">
    <name type="scientific">Pseudoalteromonas citrea</name>
    <dbReference type="NCBI Taxonomy" id="43655"/>
    <lineage>
        <taxon>Bacteria</taxon>
        <taxon>Pseudomonadati</taxon>
        <taxon>Pseudomonadota</taxon>
        <taxon>Gammaproteobacteria</taxon>
        <taxon>Alteromonadales</taxon>
        <taxon>Pseudoalteromonadaceae</taxon>
        <taxon>Pseudoalteromonas</taxon>
    </lineage>
</organism>
<reference evidence="2" key="2">
    <citation type="submission" date="2015-03" db="EMBL/GenBank/DDBJ databases">
        <title>Genome sequence of Pseudoalteromonas citrea.</title>
        <authorList>
            <person name="Xie B.-B."/>
            <person name="Rong J.-C."/>
            <person name="Qin Q.-L."/>
            <person name="Zhang Y.-Z."/>
        </authorList>
    </citation>
    <scope>NUCLEOTIDE SEQUENCE</scope>
    <source>
        <strain evidence="2">DSM 8771</strain>
    </source>
</reference>
<feature type="signal peptide" evidence="1">
    <location>
        <begin position="1"/>
        <end position="20"/>
    </location>
</feature>
<comment type="caution">
    <text evidence="2">The sequence shown here is derived from an EMBL/GenBank/DDBJ whole genome shotgun (WGS) entry which is preliminary data.</text>
</comment>
<dbReference type="AlphaFoldDB" id="A0AAD4AGE1"/>
<feature type="chain" id="PRO_5042138371" evidence="1">
    <location>
        <begin position="21"/>
        <end position="73"/>
    </location>
</feature>
<sequence length="73" mass="7740">MLLRSLLTAAVLVSAMPSSAATSISRFYTLHMHVGCPAATSYFLQEFPNATNVTCTMNGGGMGPREFKVTGII</sequence>
<protein>
    <submittedName>
        <fullName evidence="2">Uncharacterized protein</fullName>
    </submittedName>
</protein>
<gene>
    <name evidence="2" type="ORF">PCIT_a3875</name>
</gene>
<evidence type="ECO:0000313" key="3">
    <source>
        <dbReference type="Proteomes" id="UP000016487"/>
    </source>
</evidence>